<name>A0A9X0D741_9CNID</name>
<comment type="caution">
    <text evidence="1">The sequence shown here is derived from an EMBL/GenBank/DDBJ whole genome shotgun (WGS) entry which is preliminary data.</text>
</comment>
<dbReference type="AlphaFoldDB" id="A0A9X0D741"/>
<organism evidence="1 2">
    <name type="scientific">Desmophyllum pertusum</name>
    <dbReference type="NCBI Taxonomy" id="174260"/>
    <lineage>
        <taxon>Eukaryota</taxon>
        <taxon>Metazoa</taxon>
        <taxon>Cnidaria</taxon>
        <taxon>Anthozoa</taxon>
        <taxon>Hexacorallia</taxon>
        <taxon>Scleractinia</taxon>
        <taxon>Caryophylliina</taxon>
        <taxon>Caryophylliidae</taxon>
        <taxon>Desmophyllum</taxon>
    </lineage>
</organism>
<gene>
    <name evidence="1" type="ORF">OS493_034364</name>
</gene>
<keyword evidence="2" id="KW-1185">Reference proteome</keyword>
<sequence>MTDVQLYRDSSGSLPYLSHWAAKEPAKHRFMAGNTDHWAKMKHKVATFSIRDTTGQVKTFHGDRMRHEQHPDKKSEEKLLKFRHEIDGTLTRIGGPNFSDILVKELHGNLPGDYHKPRRPLPPKLLRTSVNARAREGYMYWYMEKPPPKKGTTTFGSDKTFLGLGKRFFP</sequence>
<evidence type="ECO:0000313" key="1">
    <source>
        <dbReference type="EMBL" id="KAJ7388976.1"/>
    </source>
</evidence>
<protein>
    <submittedName>
        <fullName evidence="1">Uncharacterized protein</fullName>
    </submittedName>
</protein>
<accession>A0A9X0D741</accession>
<evidence type="ECO:0000313" key="2">
    <source>
        <dbReference type="Proteomes" id="UP001163046"/>
    </source>
</evidence>
<dbReference type="EMBL" id="MU825444">
    <property type="protein sequence ID" value="KAJ7388976.1"/>
    <property type="molecule type" value="Genomic_DNA"/>
</dbReference>
<dbReference type="OrthoDB" id="8903066at2759"/>
<proteinExistence type="predicted"/>
<reference evidence="1" key="1">
    <citation type="submission" date="2023-01" db="EMBL/GenBank/DDBJ databases">
        <title>Genome assembly of the deep-sea coral Lophelia pertusa.</title>
        <authorList>
            <person name="Herrera S."/>
            <person name="Cordes E."/>
        </authorList>
    </citation>
    <scope>NUCLEOTIDE SEQUENCE</scope>
    <source>
        <strain evidence="1">USNM1676648</strain>
        <tissue evidence="1">Polyp</tissue>
    </source>
</reference>
<dbReference type="Proteomes" id="UP001163046">
    <property type="component" value="Unassembled WGS sequence"/>
</dbReference>